<evidence type="ECO:0000256" key="2">
    <source>
        <dbReference type="SAM" id="SignalP"/>
    </source>
</evidence>
<dbReference type="EMBL" id="JAGFBS010000002">
    <property type="protein sequence ID" value="KAG6380741.1"/>
    <property type="molecule type" value="Genomic_DNA"/>
</dbReference>
<feature type="compositionally biased region" description="Low complexity" evidence="1">
    <location>
        <begin position="148"/>
        <end position="200"/>
    </location>
</feature>
<protein>
    <submittedName>
        <fullName evidence="3">Uncharacterized protein</fullName>
    </submittedName>
</protein>
<organism evidence="3 4">
    <name type="scientific">Boletus reticuloceps</name>
    <dbReference type="NCBI Taxonomy" id="495285"/>
    <lineage>
        <taxon>Eukaryota</taxon>
        <taxon>Fungi</taxon>
        <taxon>Dikarya</taxon>
        <taxon>Basidiomycota</taxon>
        <taxon>Agaricomycotina</taxon>
        <taxon>Agaricomycetes</taxon>
        <taxon>Agaricomycetidae</taxon>
        <taxon>Boletales</taxon>
        <taxon>Boletineae</taxon>
        <taxon>Boletaceae</taxon>
        <taxon>Boletoideae</taxon>
        <taxon>Boletus</taxon>
    </lineage>
</organism>
<feature type="compositionally biased region" description="Polar residues" evidence="1">
    <location>
        <begin position="122"/>
        <end position="138"/>
    </location>
</feature>
<dbReference type="AlphaFoldDB" id="A0A8I2YY87"/>
<accession>A0A8I2YY87</accession>
<feature type="signal peptide" evidence="2">
    <location>
        <begin position="1"/>
        <end position="23"/>
    </location>
</feature>
<keyword evidence="2" id="KW-0732">Signal</keyword>
<evidence type="ECO:0000256" key="1">
    <source>
        <dbReference type="SAM" id="MobiDB-lite"/>
    </source>
</evidence>
<evidence type="ECO:0000313" key="3">
    <source>
        <dbReference type="EMBL" id="KAG6380741.1"/>
    </source>
</evidence>
<sequence>MRFTFVSLALLALAHSLAPGVHGAPAVDSDRINPLAVRQDISGLVGLLSSLVESLLGSASLSPADVTKVVEALQSAAGLVPRALPSSSGAASPHSSPSSTISSSSTTTTTTSAGLATGTASNVPSVSLSTPHAPSATLSRMRRQLATPLPVSVPSVPSIPTPGAQSSHSSMQSVSASVPSSKSATSTSTRSNTTPSASRV</sequence>
<dbReference type="Proteomes" id="UP000683000">
    <property type="component" value="Unassembled WGS sequence"/>
</dbReference>
<proteinExistence type="predicted"/>
<comment type="caution">
    <text evidence="3">The sequence shown here is derived from an EMBL/GenBank/DDBJ whole genome shotgun (WGS) entry which is preliminary data.</text>
</comment>
<name>A0A8I2YY87_9AGAM</name>
<gene>
    <name evidence="3" type="ORF">JVT61DRAFT_5124</name>
</gene>
<feature type="region of interest" description="Disordered" evidence="1">
    <location>
        <begin position="83"/>
        <end position="200"/>
    </location>
</feature>
<feature type="compositionally biased region" description="Low complexity" evidence="1">
    <location>
        <begin position="83"/>
        <end position="121"/>
    </location>
</feature>
<keyword evidence="4" id="KW-1185">Reference proteome</keyword>
<evidence type="ECO:0000313" key="4">
    <source>
        <dbReference type="Proteomes" id="UP000683000"/>
    </source>
</evidence>
<reference evidence="3" key="1">
    <citation type="submission" date="2021-03" db="EMBL/GenBank/DDBJ databases">
        <title>Evolutionary innovations through gain and loss of genes in the ectomycorrhizal Boletales.</title>
        <authorList>
            <person name="Wu G."/>
            <person name="Miyauchi S."/>
            <person name="Morin E."/>
            <person name="Yang Z.-L."/>
            <person name="Xu J."/>
            <person name="Martin F.M."/>
        </authorList>
    </citation>
    <scope>NUCLEOTIDE SEQUENCE</scope>
    <source>
        <strain evidence="3">BR01</strain>
    </source>
</reference>
<feature type="chain" id="PRO_5034355092" evidence="2">
    <location>
        <begin position="24"/>
        <end position="200"/>
    </location>
</feature>